<dbReference type="AlphaFoldDB" id="A0A6I4IXG4"/>
<evidence type="ECO:0000313" key="2">
    <source>
        <dbReference type="Proteomes" id="UP000441389"/>
    </source>
</evidence>
<accession>A0A6I4IXG4</accession>
<evidence type="ECO:0000313" key="1">
    <source>
        <dbReference type="EMBL" id="MVO76756.1"/>
    </source>
</evidence>
<reference evidence="1 2" key="1">
    <citation type="submission" date="2019-12" db="EMBL/GenBank/DDBJ databases">
        <authorList>
            <person name="Huq M.A."/>
        </authorList>
    </citation>
    <scope>NUCLEOTIDE SEQUENCE [LARGE SCALE GENOMIC DNA]</scope>
    <source>
        <strain evidence="1 2">MAH-20</strain>
    </source>
</reference>
<proteinExistence type="predicted"/>
<protein>
    <submittedName>
        <fullName evidence="1">Uncharacterized protein</fullName>
    </submittedName>
</protein>
<name>A0A6I4IXG4_9SPHN</name>
<dbReference type="Proteomes" id="UP000441389">
    <property type="component" value="Unassembled WGS sequence"/>
</dbReference>
<comment type="caution">
    <text evidence="1">The sequence shown here is derived from an EMBL/GenBank/DDBJ whole genome shotgun (WGS) entry which is preliminary data.</text>
</comment>
<dbReference type="EMBL" id="WQMS01000001">
    <property type="protein sequence ID" value="MVO76756.1"/>
    <property type="molecule type" value="Genomic_DNA"/>
</dbReference>
<dbReference type="RefSeq" id="WP_157025543.1">
    <property type="nucleotide sequence ID" value="NZ_WQMS01000001.1"/>
</dbReference>
<organism evidence="1 2">
    <name type="scientific">Sphingomonas horti</name>
    <dbReference type="NCBI Taxonomy" id="2682842"/>
    <lineage>
        <taxon>Bacteria</taxon>
        <taxon>Pseudomonadati</taxon>
        <taxon>Pseudomonadota</taxon>
        <taxon>Alphaproteobacteria</taxon>
        <taxon>Sphingomonadales</taxon>
        <taxon>Sphingomonadaceae</taxon>
        <taxon>Sphingomonas</taxon>
    </lineage>
</organism>
<gene>
    <name evidence="1" type="ORF">GON01_02215</name>
</gene>
<sequence length="58" mass="6652">MMLLRVSGRIAPSGRKSAPVRIVRKQSKKEREWTDRDCGCLAFVATFLIWSTRKNRSG</sequence>
<keyword evidence="2" id="KW-1185">Reference proteome</keyword>